<feature type="region of interest" description="Disordered" evidence="2">
    <location>
        <begin position="235"/>
        <end position="258"/>
    </location>
</feature>
<sequence>MSDTGDSTANITKTTPGGFPHTPQQAEGSKPAQPRSAPPKTEGTSPAPLRVDTSIPAAPSLLSPASAHRKPSSPTRPFDKGKHPEATPYLIPSTSRLPRSPIPRPHTAREADRGLLKALCSSNENLHADLLNEVLELSTIASPIADELHHEGITIVDVLNRRLDTIREWALHCRHTTKSLLQQSETDKEQHRIIQQELNNRITSLQAELSTTRERADDTSDDDVPVSHTTVPLVTVQGPYTSPPPPPPPPPHGDIRGNSQQSVIYVQALQSPFVGDIPKTLDIPLKANPVPNYNGSGDIELIFKFLQALQHHIRLLAHFTDLQKINYASSYLQGSVSTWAANWQIRRPIGVWQRFLREFKEEWVPSTAAYYHGNKLQSMTLKSASQIDQFNHEFQTTLEMLDITDLATITEGHPYFTLYLSKIQNQSIQTAIQLQAQQASLNRKIPFNLQIVMRYASRLFAAKALQSQAAPPARPSRPNPPRRPAHPAVRAIDITEDDDPAEHSDSMELHAAQARYSNTNYVRRCHLCMAMNHLMRECPLKPSLDALRRSKKSESKEKKDDTKGKA</sequence>
<keyword evidence="5" id="KW-1185">Reference proteome</keyword>
<keyword evidence="1" id="KW-0175">Coiled coil</keyword>
<evidence type="ECO:0000256" key="1">
    <source>
        <dbReference type="SAM" id="Coils"/>
    </source>
</evidence>
<proteinExistence type="predicted"/>
<dbReference type="EMBL" id="ML119824">
    <property type="protein sequence ID" value="RPA73361.1"/>
    <property type="molecule type" value="Genomic_DNA"/>
</dbReference>
<feature type="compositionally biased region" description="Basic and acidic residues" evidence="2">
    <location>
        <begin position="546"/>
        <end position="566"/>
    </location>
</feature>
<dbReference type="Pfam" id="PF19259">
    <property type="entry name" value="Ty3_capsid"/>
    <property type="match status" value="1"/>
</dbReference>
<dbReference type="AlphaFoldDB" id="A0A3N4HMN8"/>
<name>A0A3N4HMN8_ASCIM</name>
<dbReference type="Proteomes" id="UP000275078">
    <property type="component" value="Unassembled WGS sequence"/>
</dbReference>
<accession>A0A3N4HMN8</accession>
<dbReference type="InterPro" id="IPR045358">
    <property type="entry name" value="Ty3_capsid"/>
</dbReference>
<evidence type="ECO:0000256" key="2">
    <source>
        <dbReference type="SAM" id="MobiDB-lite"/>
    </source>
</evidence>
<feature type="region of interest" description="Disordered" evidence="2">
    <location>
        <begin position="466"/>
        <end position="486"/>
    </location>
</feature>
<feature type="compositionally biased region" description="Low complexity" evidence="2">
    <location>
        <begin position="56"/>
        <end position="66"/>
    </location>
</feature>
<evidence type="ECO:0000313" key="4">
    <source>
        <dbReference type="EMBL" id="RPA73361.1"/>
    </source>
</evidence>
<reference evidence="4 5" key="1">
    <citation type="journal article" date="2018" name="Nat. Ecol. Evol.">
        <title>Pezizomycetes genomes reveal the molecular basis of ectomycorrhizal truffle lifestyle.</title>
        <authorList>
            <person name="Murat C."/>
            <person name="Payen T."/>
            <person name="Noel B."/>
            <person name="Kuo A."/>
            <person name="Morin E."/>
            <person name="Chen J."/>
            <person name="Kohler A."/>
            <person name="Krizsan K."/>
            <person name="Balestrini R."/>
            <person name="Da Silva C."/>
            <person name="Montanini B."/>
            <person name="Hainaut M."/>
            <person name="Levati E."/>
            <person name="Barry K.W."/>
            <person name="Belfiori B."/>
            <person name="Cichocki N."/>
            <person name="Clum A."/>
            <person name="Dockter R.B."/>
            <person name="Fauchery L."/>
            <person name="Guy J."/>
            <person name="Iotti M."/>
            <person name="Le Tacon F."/>
            <person name="Lindquist E.A."/>
            <person name="Lipzen A."/>
            <person name="Malagnac F."/>
            <person name="Mello A."/>
            <person name="Molinier V."/>
            <person name="Miyauchi S."/>
            <person name="Poulain J."/>
            <person name="Riccioni C."/>
            <person name="Rubini A."/>
            <person name="Sitrit Y."/>
            <person name="Splivallo R."/>
            <person name="Traeger S."/>
            <person name="Wang M."/>
            <person name="Zifcakova L."/>
            <person name="Wipf D."/>
            <person name="Zambonelli A."/>
            <person name="Paolocci F."/>
            <person name="Nowrousian M."/>
            <person name="Ottonello S."/>
            <person name="Baldrian P."/>
            <person name="Spatafora J.W."/>
            <person name="Henrissat B."/>
            <person name="Nagy L.G."/>
            <person name="Aury J.M."/>
            <person name="Wincker P."/>
            <person name="Grigoriev I.V."/>
            <person name="Bonfante P."/>
            <person name="Martin F.M."/>
        </authorList>
    </citation>
    <scope>NUCLEOTIDE SEQUENCE [LARGE SCALE GENOMIC DNA]</scope>
    <source>
        <strain evidence="4 5">RN42</strain>
    </source>
</reference>
<feature type="coiled-coil region" evidence="1">
    <location>
        <begin position="181"/>
        <end position="215"/>
    </location>
</feature>
<feature type="compositionally biased region" description="Polar residues" evidence="2">
    <location>
        <begin position="1"/>
        <end position="15"/>
    </location>
</feature>
<feature type="compositionally biased region" description="Pro residues" evidence="2">
    <location>
        <begin position="472"/>
        <end position="482"/>
    </location>
</feature>
<evidence type="ECO:0000313" key="5">
    <source>
        <dbReference type="Proteomes" id="UP000275078"/>
    </source>
</evidence>
<protein>
    <recommendedName>
        <fullName evidence="3">Ty3 transposon capsid-like protein domain-containing protein</fullName>
    </recommendedName>
</protein>
<dbReference type="OrthoDB" id="3863715at2759"/>
<feature type="region of interest" description="Disordered" evidence="2">
    <location>
        <begin position="1"/>
        <end position="108"/>
    </location>
</feature>
<dbReference type="STRING" id="1160509.A0A3N4HMN8"/>
<feature type="domain" description="Ty3 transposon capsid-like protein" evidence="3">
    <location>
        <begin position="286"/>
        <end position="402"/>
    </location>
</feature>
<gene>
    <name evidence="4" type="ORF">BJ508DRAFT_313899</name>
</gene>
<organism evidence="4 5">
    <name type="scientific">Ascobolus immersus RN42</name>
    <dbReference type="NCBI Taxonomy" id="1160509"/>
    <lineage>
        <taxon>Eukaryota</taxon>
        <taxon>Fungi</taxon>
        <taxon>Dikarya</taxon>
        <taxon>Ascomycota</taxon>
        <taxon>Pezizomycotina</taxon>
        <taxon>Pezizomycetes</taxon>
        <taxon>Pezizales</taxon>
        <taxon>Ascobolaceae</taxon>
        <taxon>Ascobolus</taxon>
    </lineage>
</organism>
<evidence type="ECO:0000259" key="3">
    <source>
        <dbReference type="Pfam" id="PF19259"/>
    </source>
</evidence>
<feature type="compositionally biased region" description="Pro residues" evidence="2">
    <location>
        <begin position="241"/>
        <end position="252"/>
    </location>
</feature>
<feature type="region of interest" description="Disordered" evidence="2">
    <location>
        <begin position="542"/>
        <end position="566"/>
    </location>
</feature>